<dbReference type="Pfam" id="PF25492">
    <property type="entry name" value="DUF7911"/>
    <property type="match status" value="1"/>
</dbReference>
<name>A0AAD5M291_PARTN</name>
<dbReference type="Proteomes" id="UP001196413">
    <property type="component" value="Unassembled WGS sequence"/>
</dbReference>
<gene>
    <name evidence="1" type="ORF">KIN20_006746</name>
</gene>
<sequence>MLFGDHLFSYSLLSSLPYASCSHSTPQMFRLEPDLSFLDSVFNDVIYFIDSQSTGALWTIHQFQINTDGYLRHLEKISLRKVWTRTPLANEYVVTLDNQRHFLYIRNRFERHLLYECSYDLLFRPNTLTTHYLNTSSRDNRVWLNGMSADQNVLIYTETDKSVPEPVTRLFALNIHSKSFGRCLVYTDYAFDVGLMKTSTLEQMKQFPLPTLEKSRRMGSSRVAGYNVTTTTKSLWSPARQSQPINRASTTTRTALKLSTIFSTSTEKTITSNEFRNDDDLDESTRSSIGEITFPNEMDEEDEEEQLESQESYDEVIGLMTTSNAEKDSPSFPNISMATDLQNQTSNSVHVTGVLWCSVFLKFYVALVVL</sequence>
<protein>
    <submittedName>
        <fullName evidence="1">Uncharacterized protein</fullName>
    </submittedName>
</protein>
<organism evidence="1 2">
    <name type="scientific">Parelaphostrongylus tenuis</name>
    <name type="common">Meningeal worm</name>
    <dbReference type="NCBI Taxonomy" id="148309"/>
    <lineage>
        <taxon>Eukaryota</taxon>
        <taxon>Metazoa</taxon>
        <taxon>Ecdysozoa</taxon>
        <taxon>Nematoda</taxon>
        <taxon>Chromadorea</taxon>
        <taxon>Rhabditida</taxon>
        <taxon>Rhabditina</taxon>
        <taxon>Rhabditomorpha</taxon>
        <taxon>Strongyloidea</taxon>
        <taxon>Metastrongylidae</taxon>
        <taxon>Parelaphostrongylus</taxon>
    </lineage>
</organism>
<comment type="caution">
    <text evidence="1">The sequence shown here is derived from an EMBL/GenBank/DDBJ whole genome shotgun (WGS) entry which is preliminary data.</text>
</comment>
<reference evidence="1" key="1">
    <citation type="submission" date="2021-06" db="EMBL/GenBank/DDBJ databases">
        <title>Parelaphostrongylus tenuis whole genome reference sequence.</title>
        <authorList>
            <person name="Garwood T.J."/>
            <person name="Larsen P.A."/>
            <person name="Fountain-Jones N.M."/>
            <person name="Garbe J.R."/>
            <person name="Macchietto M.G."/>
            <person name="Kania S.A."/>
            <person name="Gerhold R.W."/>
            <person name="Richards J.E."/>
            <person name="Wolf T.M."/>
        </authorList>
    </citation>
    <scope>NUCLEOTIDE SEQUENCE</scope>
    <source>
        <strain evidence="1">MNPRO001-30</strain>
        <tissue evidence="1">Meninges</tissue>
    </source>
</reference>
<dbReference type="EMBL" id="JAHQIW010000954">
    <property type="protein sequence ID" value="KAJ1350850.1"/>
    <property type="molecule type" value="Genomic_DNA"/>
</dbReference>
<keyword evidence="2" id="KW-1185">Reference proteome</keyword>
<evidence type="ECO:0000313" key="1">
    <source>
        <dbReference type="EMBL" id="KAJ1350850.1"/>
    </source>
</evidence>
<dbReference type="AlphaFoldDB" id="A0AAD5M291"/>
<evidence type="ECO:0000313" key="2">
    <source>
        <dbReference type="Proteomes" id="UP001196413"/>
    </source>
</evidence>
<proteinExistence type="predicted"/>
<dbReference type="InterPro" id="IPR057233">
    <property type="entry name" value="DUF7911"/>
</dbReference>
<accession>A0AAD5M291</accession>